<evidence type="ECO:0000256" key="1">
    <source>
        <dbReference type="ARBA" id="ARBA00023015"/>
    </source>
</evidence>
<evidence type="ECO:0000256" key="3">
    <source>
        <dbReference type="ARBA" id="ARBA00023163"/>
    </source>
</evidence>
<dbReference type="InterPro" id="IPR005471">
    <property type="entry name" value="Tscrpt_reg_IclR_N"/>
</dbReference>
<dbReference type="PROSITE" id="PS51077">
    <property type="entry name" value="HTH_ICLR"/>
    <property type="match status" value="1"/>
</dbReference>
<dbReference type="Pfam" id="PF09339">
    <property type="entry name" value="HTH_IclR"/>
    <property type="match status" value="1"/>
</dbReference>
<comment type="caution">
    <text evidence="6">The sequence shown here is derived from an EMBL/GenBank/DDBJ whole genome shotgun (WGS) entry which is preliminary data.</text>
</comment>
<dbReference type="GO" id="GO:0003700">
    <property type="term" value="F:DNA-binding transcription factor activity"/>
    <property type="evidence" value="ECO:0007669"/>
    <property type="project" value="TreeGrafter"/>
</dbReference>
<dbReference type="Gene3D" id="3.30.450.40">
    <property type="match status" value="1"/>
</dbReference>
<organism evidence="6 7">
    <name type="scientific">Acidovorax soli</name>
    <dbReference type="NCBI Taxonomy" id="592050"/>
    <lineage>
        <taxon>Bacteria</taxon>
        <taxon>Pseudomonadati</taxon>
        <taxon>Pseudomonadota</taxon>
        <taxon>Betaproteobacteria</taxon>
        <taxon>Burkholderiales</taxon>
        <taxon>Comamonadaceae</taxon>
        <taxon>Acidovorax</taxon>
    </lineage>
</organism>
<dbReference type="PROSITE" id="PS51078">
    <property type="entry name" value="ICLR_ED"/>
    <property type="match status" value="1"/>
</dbReference>
<gene>
    <name evidence="6" type="ORF">HNP48_006851</name>
</gene>
<sequence>MSVQVKSAQRVLDLLEFFAEERRPASVGVIAQSLGWPQSSTSVLMKCLAESGHFDLDAQAGQYAPSVRLALATAWIQEHQYSERNLLRLMEQVQAETGHTVMVANRRDTHVRYLHVLQSTREGRFTARSGALRPLFHSAAGKMLLSTLAQREVASLLRKANAQEVEPGKRRDFADVCQEITTIRAAGYALSRGSAMPGAAALAVLLPVAQGREPMTLSLGGPIREIESEFDALLATLRKAVEPIRRMTEA</sequence>
<feature type="domain" description="HTH iclR-type" evidence="4">
    <location>
        <begin position="5"/>
        <end position="67"/>
    </location>
</feature>
<dbReference type="InterPro" id="IPR029016">
    <property type="entry name" value="GAF-like_dom_sf"/>
</dbReference>
<evidence type="ECO:0000259" key="4">
    <source>
        <dbReference type="PROSITE" id="PS51077"/>
    </source>
</evidence>
<dbReference type="RefSeq" id="WP_184865830.1">
    <property type="nucleotide sequence ID" value="NZ_JACHLK010000029.1"/>
</dbReference>
<keyword evidence="3" id="KW-0804">Transcription</keyword>
<dbReference type="InterPro" id="IPR050707">
    <property type="entry name" value="HTH_MetabolicPath_Reg"/>
</dbReference>
<accession>A0A7X0PLF9</accession>
<reference evidence="6 7" key="1">
    <citation type="submission" date="2020-08" db="EMBL/GenBank/DDBJ databases">
        <title>Functional genomics of gut bacteria from endangered species of beetles.</title>
        <authorList>
            <person name="Carlos-Shanley C."/>
        </authorList>
    </citation>
    <scope>NUCLEOTIDE SEQUENCE [LARGE SCALE GENOMIC DNA]</scope>
    <source>
        <strain evidence="6 7">S00198</strain>
    </source>
</reference>
<evidence type="ECO:0000256" key="2">
    <source>
        <dbReference type="ARBA" id="ARBA00023125"/>
    </source>
</evidence>
<evidence type="ECO:0000259" key="5">
    <source>
        <dbReference type="PROSITE" id="PS51078"/>
    </source>
</evidence>
<keyword evidence="2 6" id="KW-0238">DNA-binding</keyword>
<dbReference type="EMBL" id="JACHLK010000029">
    <property type="protein sequence ID" value="MBB6564125.1"/>
    <property type="molecule type" value="Genomic_DNA"/>
</dbReference>
<dbReference type="PANTHER" id="PTHR30136:SF35">
    <property type="entry name" value="HTH-TYPE TRANSCRIPTIONAL REGULATOR RV1719"/>
    <property type="match status" value="1"/>
</dbReference>
<keyword evidence="1" id="KW-0805">Transcription regulation</keyword>
<keyword evidence="7" id="KW-1185">Reference proteome</keyword>
<dbReference type="GO" id="GO:0003677">
    <property type="term" value="F:DNA binding"/>
    <property type="evidence" value="ECO:0007669"/>
    <property type="project" value="UniProtKB-KW"/>
</dbReference>
<protein>
    <submittedName>
        <fullName evidence="6">DNA-binding IclR family transcriptional regulator</fullName>
    </submittedName>
</protein>
<dbReference type="InterPro" id="IPR036390">
    <property type="entry name" value="WH_DNA-bd_sf"/>
</dbReference>
<dbReference type="GO" id="GO:0045892">
    <property type="term" value="P:negative regulation of DNA-templated transcription"/>
    <property type="evidence" value="ECO:0007669"/>
    <property type="project" value="TreeGrafter"/>
</dbReference>
<dbReference type="Proteomes" id="UP000575083">
    <property type="component" value="Unassembled WGS sequence"/>
</dbReference>
<dbReference type="SUPFAM" id="SSF55781">
    <property type="entry name" value="GAF domain-like"/>
    <property type="match status" value="1"/>
</dbReference>
<dbReference type="PANTHER" id="PTHR30136">
    <property type="entry name" value="HELIX-TURN-HELIX TRANSCRIPTIONAL REGULATOR, ICLR FAMILY"/>
    <property type="match status" value="1"/>
</dbReference>
<dbReference type="SUPFAM" id="SSF46785">
    <property type="entry name" value="Winged helix' DNA-binding domain"/>
    <property type="match status" value="1"/>
</dbReference>
<feature type="domain" description="IclR-ED" evidence="5">
    <location>
        <begin position="67"/>
        <end position="250"/>
    </location>
</feature>
<dbReference type="InterPro" id="IPR036388">
    <property type="entry name" value="WH-like_DNA-bd_sf"/>
</dbReference>
<dbReference type="AlphaFoldDB" id="A0A7X0PLF9"/>
<dbReference type="Pfam" id="PF01614">
    <property type="entry name" value="IclR_C"/>
    <property type="match status" value="1"/>
</dbReference>
<evidence type="ECO:0000313" key="6">
    <source>
        <dbReference type="EMBL" id="MBB6564125.1"/>
    </source>
</evidence>
<evidence type="ECO:0000313" key="7">
    <source>
        <dbReference type="Proteomes" id="UP000575083"/>
    </source>
</evidence>
<dbReference type="Gene3D" id="1.10.10.10">
    <property type="entry name" value="Winged helix-like DNA-binding domain superfamily/Winged helix DNA-binding domain"/>
    <property type="match status" value="1"/>
</dbReference>
<name>A0A7X0PLF9_9BURK</name>
<proteinExistence type="predicted"/>
<dbReference type="InterPro" id="IPR014757">
    <property type="entry name" value="Tscrpt_reg_IclR_C"/>
</dbReference>